<dbReference type="AlphaFoldDB" id="A0A7R9NWE9"/>
<sequence length="293" mass="32275">MTSLCPCEREEAETRLIAHATDVASREPRQMRDMNPDLFITNNLVYEADTLDHVTTDVDTNLTIYQTLKGGSSNLTKIMGATCIGLSSYYFREYYRDADVKALLFLLIATAFFITTFFLVLSSLISVSTATKTIFVKLKGEIGVGGGRVVGGRRRRKELDNSKVGTLGDVGVEWGRPGVRFANFHGGSTDPLKPPNPTESAPAARKGHYASDCHAPKKPRENGQQNTHSDRSQQGHFSAFSAEKQDVMLMSTVTTEDNWTMDSGASAHVTNLRDYFSKFEETVDNTSVVLGNN</sequence>
<keyword evidence="2" id="KW-0472">Membrane</keyword>
<keyword evidence="2" id="KW-1133">Transmembrane helix</keyword>
<accession>A0A7R9NWE9</accession>
<evidence type="ECO:0000259" key="3">
    <source>
        <dbReference type="Pfam" id="PF22936"/>
    </source>
</evidence>
<reference evidence="4" key="1">
    <citation type="submission" date="2020-11" db="EMBL/GenBank/DDBJ databases">
        <authorList>
            <person name="Tran Van P."/>
        </authorList>
    </citation>
    <scope>NUCLEOTIDE SEQUENCE</scope>
</reference>
<feature type="region of interest" description="Disordered" evidence="1">
    <location>
        <begin position="185"/>
        <end position="234"/>
    </location>
</feature>
<organism evidence="4">
    <name type="scientific">Timema tahoe</name>
    <dbReference type="NCBI Taxonomy" id="61484"/>
    <lineage>
        <taxon>Eukaryota</taxon>
        <taxon>Metazoa</taxon>
        <taxon>Ecdysozoa</taxon>
        <taxon>Arthropoda</taxon>
        <taxon>Hexapoda</taxon>
        <taxon>Insecta</taxon>
        <taxon>Pterygota</taxon>
        <taxon>Neoptera</taxon>
        <taxon>Polyneoptera</taxon>
        <taxon>Phasmatodea</taxon>
        <taxon>Timematodea</taxon>
        <taxon>Timematoidea</taxon>
        <taxon>Timematidae</taxon>
        <taxon>Timema</taxon>
    </lineage>
</organism>
<feature type="domain" description="Retrovirus-related Pol polyprotein from transposon TNT 1-94-like beta-barrel" evidence="3">
    <location>
        <begin position="259"/>
        <end position="293"/>
    </location>
</feature>
<gene>
    <name evidence="4" type="ORF">TTEB3V08_LOCUS6745</name>
</gene>
<dbReference type="Pfam" id="PF22936">
    <property type="entry name" value="Pol_BBD"/>
    <property type="match status" value="1"/>
</dbReference>
<evidence type="ECO:0000256" key="2">
    <source>
        <dbReference type="SAM" id="Phobius"/>
    </source>
</evidence>
<dbReference type="InterPro" id="IPR054722">
    <property type="entry name" value="PolX-like_BBD"/>
</dbReference>
<evidence type="ECO:0000256" key="1">
    <source>
        <dbReference type="SAM" id="MobiDB-lite"/>
    </source>
</evidence>
<evidence type="ECO:0000313" key="4">
    <source>
        <dbReference type="EMBL" id="CAD7458772.1"/>
    </source>
</evidence>
<name>A0A7R9NWE9_9NEOP</name>
<keyword evidence="2" id="KW-0812">Transmembrane</keyword>
<dbReference type="EMBL" id="OE002464">
    <property type="protein sequence ID" value="CAD7458772.1"/>
    <property type="molecule type" value="Genomic_DNA"/>
</dbReference>
<feature type="transmembrane region" description="Helical" evidence="2">
    <location>
        <begin position="102"/>
        <end position="125"/>
    </location>
</feature>
<protein>
    <recommendedName>
        <fullName evidence="3">Retrovirus-related Pol polyprotein from transposon TNT 1-94-like beta-barrel domain-containing protein</fullName>
    </recommendedName>
</protein>
<feature type="compositionally biased region" description="Basic and acidic residues" evidence="1">
    <location>
        <begin position="209"/>
        <end position="221"/>
    </location>
</feature>
<proteinExistence type="predicted"/>